<dbReference type="Pfam" id="PF00400">
    <property type="entry name" value="WD40"/>
    <property type="match status" value="5"/>
</dbReference>
<keyword evidence="2 5" id="KW-0853">WD repeat</keyword>
<accession>A0ABQ8Y7C7</accession>
<comment type="subcellular location">
    <subcellularLocation>
        <location evidence="1">Nucleus</location>
    </subcellularLocation>
</comment>
<feature type="domain" description="Reverse transcriptase" evidence="7">
    <location>
        <begin position="397"/>
        <end position="604"/>
    </location>
</feature>
<dbReference type="InterPro" id="IPR043502">
    <property type="entry name" value="DNA/RNA_pol_sf"/>
</dbReference>
<organism evidence="8 9">
    <name type="scientific">Anaeramoeba flamelloides</name>
    <dbReference type="NCBI Taxonomy" id="1746091"/>
    <lineage>
        <taxon>Eukaryota</taxon>
        <taxon>Metamonada</taxon>
        <taxon>Anaeramoebidae</taxon>
        <taxon>Anaeramoeba</taxon>
    </lineage>
</organism>
<evidence type="ECO:0000256" key="6">
    <source>
        <dbReference type="SAM" id="MobiDB-lite"/>
    </source>
</evidence>
<feature type="region of interest" description="Disordered" evidence="6">
    <location>
        <begin position="20"/>
        <end position="73"/>
    </location>
</feature>
<dbReference type="Pfam" id="PF00078">
    <property type="entry name" value="RVT_1"/>
    <property type="match status" value="1"/>
</dbReference>
<feature type="repeat" description="WD" evidence="5">
    <location>
        <begin position="330"/>
        <end position="367"/>
    </location>
</feature>
<dbReference type="InterPro" id="IPR036322">
    <property type="entry name" value="WD40_repeat_dom_sf"/>
</dbReference>
<evidence type="ECO:0000256" key="1">
    <source>
        <dbReference type="ARBA" id="ARBA00004123"/>
    </source>
</evidence>
<gene>
    <name evidence="8" type="ORF">M0813_23811</name>
</gene>
<feature type="compositionally biased region" description="Basic residues" evidence="6">
    <location>
        <begin position="60"/>
        <end position="69"/>
    </location>
</feature>
<evidence type="ECO:0000256" key="3">
    <source>
        <dbReference type="ARBA" id="ARBA00022737"/>
    </source>
</evidence>
<dbReference type="InterPro" id="IPR019775">
    <property type="entry name" value="WD40_repeat_CS"/>
</dbReference>
<dbReference type="PROSITE" id="PS50082">
    <property type="entry name" value="WD_REPEATS_2"/>
    <property type="match status" value="3"/>
</dbReference>
<dbReference type="PROSITE" id="PS50878">
    <property type="entry name" value="RT_POL"/>
    <property type="match status" value="1"/>
</dbReference>
<dbReference type="SMART" id="SM00320">
    <property type="entry name" value="WD40"/>
    <property type="match status" value="6"/>
</dbReference>
<feature type="repeat" description="WD" evidence="5">
    <location>
        <begin position="202"/>
        <end position="243"/>
    </location>
</feature>
<dbReference type="PRINTS" id="PR00320">
    <property type="entry name" value="GPROTEINBRPT"/>
</dbReference>
<dbReference type="PANTHER" id="PTHR19865:SF0">
    <property type="entry name" value="U3 SMALL NUCLEOLAR RNA-INTERACTING PROTEIN 2"/>
    <property type="match status" value="1"/>
</dbReference>
<dbReference type="PROSITE" id="PS50294">
    <property type="entry name" value="WD_REPEATS_REGION"/>
    <property type="match status" value="1"/>
</dbReference>
<dbReference type="CDD" id="cd00200">
    <property type="entry name" value="WD40"/>
    <property type="match status" value="1"/>
</dbReference>
<dbReference type="InterPro" id="IPR001680">
    <property type="entry name" value="WD40_rpt"/>
</dbReference>
<keyword evidence="9" id="KW-1185">Reference proteome</keyword>
<name>A0ABQ8Y7C7_9EUKA</name>
<evidence type="ECO:0000313" key="9">
    <source>
        <dbReference type="Proteomes" id="UP001150062"/>
    </source>
</evidence>
<dbReference type="PANTHER" id="PTHR19865">
    <property type="entry name" value="U3 SMALL NUCLEOLAR RNA INTERACTING PROTEIN 2"/>
    <property type="match status" value="1"/>
</dbReference>
<dbReference type="EMBL" id="JAOAOG010000198">
    <property type="protein sequence ID" value="KAJ6240713.1"/>
    <property type="molecule type" value="Genomic_DNA"/>
</dbReference>
<evidence type="ECO:0000256" key="5">
    <source>
        <dbReference type="PROSITE-ProRule" id="PRU00221"/>
    </source>
</evidence>
<dbReference type="InterPro" id="IPR020472">
    <property type="entry name" value="WD40_PAC1"/>
</dbReference>
<keyword evidence="4" id="KW-0539">Nucleus</keyword>
<dbReference type="InterPro" id="IPR015943">
    <property type="entry name" value="WD40/YVTN_repeat-like_dom_sf"/>
</dbReference>
<dbReference type="Gene3D" id="2.130.10.10">
    <property type="entry name" value="YVTN repeat-like/Quinoprotein amine dehydrogenase"/>
    <property type="match status" value="1"/>
</dbReference>
<dbReference type="PROSITE" id="PS00678">
    <property type="entry name" value="WD_REPEATS_1"/>
    <property type="match status" value="2"/>
</dbReference>
<comment type="caution">
    <text evidence="8">The sequence shown here is derived from an EMBL/GenBank/DDBJ whole genome shotgun (WGS) entry which is preliminary data.</text>
</comment>
<evidence type="ECO:0000259" key="7">
    <source>
        <dbReference type="PROSITE" id="PS50878"/>
    </source>
</evidence>
<dbReference type="SUPFAM" id="SSF56672">
    <property type="entry name" value="DNA/RNA polymerases"/>
    <property type="match status" value="1"/>
</dbReference>
<evidence type="ECO:0000256" key="2">
    <source>
        <dbReference type="ARBA" id="ARBA00022574"/>
    </source>
</evidence>
<reference evidence="8" key="1">
    <citation type="submission" date="2022-08" db="EMBL/GenBank/DDBJ databases">
        <title>Novel sulfate-reducing endosymbionts in the free-living metamonad Anaeramoeba.</title>
        <authorList>
            <person name="Jerlstrom-Hultqvist J."/>
            <person name="Cepicka I."/>
            <person name="Gallot-Lavallee L."/>
            <person name="Salas-Leiva D."/>
            <person name="Curtis B.A."/>
            <person name="Zahonova K."/>
            <person name="Pipaliya S."/>
            <person name="Dacks J."/>
            <person name="Roger A.J."/>
        </authorList>
    </citation>
    <scope>NUCLEOTIDE SEQUENCE</scope>
    <source>
        <strain evidence="8">Schooner1</strain>
    </source>
</reference>
<dbReference type="Proteomes" id="UP001150062">
    <property type="component" value="Unassembled WGS sequence"/>
</dbReference>
<evidence type="ECO:0000313" key="8">
    <source>
        <dbReference type="EMBL" id="KAJ6240713.1"/>
    </source>
</evidence>
<feature type="repeat" description="WD" evidence="5">
    <location>
        <begin position="244"/>
        <end position="285"/>
    </location>
</feature>
<proteinExistence type="predicted"/>
<protein>
    <submittedName>
        <fullName evidence="8">U3 small nucleolar RNA-interacting protein</fullName>
    </submittedName>
</protein>
<feature type="compositionally biased region" description="Basic residues" evidence="6">
    <location>
        <begin position="20"/>
        <end position="31"/>
    </location>
</feature>
<dbReference type="SUPFAM" id="SSF50978">
    <property type="entry name" value="WD40 repeat-like"/>
    <property type="match status" value="1"/>
</dbReference>
<dbReference type="InterPro" id="IPR039241">
    <property type="entry name" value="Rrp9-like"/>
</dbReference>
<evidence type="ECO:0000256" key="4">
    <source>
        <dbReference type="ARBA" id="ARBA00023242"/>
    </source>
</evidence>
<sequence length="606" mass="69424">MSISDPFLVFNKAKRSKFDRKTNYKKRRFNNTKRNDEEIISSSSNSSSQEEDLMSNVNKSHQKKQIKKQKAIEQEAEEEEEKIKETPQQKRLRISKDILKSVISQGLIDENTQSFFDEDQIKLYDQKLRDKLIPKKGFRMDQIAKKISESDLKSPKITIKRNRSLPFTCMVMDKNGKFAYTASKNGLIYKWDLKNLTKEKFANNQKNTILCIAISSSGTHLATGCSNNLVTIWNTETLKCIGALKGHRKPVSGVSFRTKSLELFSCSFDGTIKIWNVEEMGFMETLFGHEDNCMAIDCLSAERPVSSGSDKTFRMWKIASESHLIFDGVHDKPIECIKYLNDSIIIAGGQDGTLSVWNTNKKKPIQVIEDAHDGKWICSIMTIPFSDLIMTGSFDGFIRIWQIQKRNDHLLEIGKIPIPGFINSLAITPDHKRIIACVAREHRLGRWIAVKNFLKKFEEEKGKRKSGHTWAVTIDLAKCFDSVPHRLIVETAPKFIKDPLIREFIKQYYAGDGTGVYQGDPLSPIIFAYISHFILQKIQTHAIHTQMYADDPILITEGISEMKIDEQLKSNIYPIIEKYGLTVNDTKTEKVTALKEIKYLGIWREN</sequence>
<keyword evidence="3" id="KW-0677">Repeat</keyword>
<dbReference type="InterPro" id="IPR000477">
    <property type="entry name" value="RT_dom"/>
</dbReference>